<comment type="caution">
    <text evidence="6">The sequence shown here is derived from an EMBL/GenBank/DDBJ whole genome shotgun (WGS) entry which is preliminary data.</text>
</comment>
<evidence type="ECO:0000256" key="4">
    <source>
        <dbReference type="RuleBase" id="RU363090"/>
    </source>
</evidence>
<evidence type="ECO:0000256" key="5">
    <source>
        <dbReference type="SAM" id="MobiDB-lite"/>
    </source>
</evidence>
<keyword evidence="7" id="KW-1185">Reference proteome</keyword>
<feature type="compositionally biased region" description="Polar residues" evidence="5">
    <location>
        <begin position="76"/>
        <end position="87"/>
    </location>
</feature>
<feature type="compositionally biased region" description="Acidic residues" evidence="5">
    <location>
        <begin position="154"/>
        <end position="166"/>
    </location>
</feature>
<dbReference type="Gene3D" id="3.30.470.160">
    <property type="entry name" value="Inositol polyphosphate kinase"/>
    <property type="match status" value="1"/>
</dbReference>
<keyword evidence="2 4" id="KW-0808">Transferase</keyword>
<dbReference type="GO" id="GO:0000824">
    <property type="term" value="F:inositol-1,4,5,6-tetrakisphosphate 3-kinase activity"/>
    <property type="evidence" value="ECO:0007669"/>
    <property type="project" value="TreeGrafter"/>
</dbReference>
<dbReference type="EC" id="2.7.-.-" evidence="4"/>
<feature type="region of interest" description="Disordered" evidence="5">
    <location>
        <begin position="76"/>
        <end position="105"/>
    </location>
</feature>
<dbReference type="GO" id="GO:0046854">
    <property type="term" value="P:phosphatidylinositol phosphate biosynthetic process"/>
    <property type="evidence" value="ECO:0007669"/>
    <property type="project" value="TreeGrafter"/>
</dbReference>
<evidence type="ECO:0000313" key="7">
    <source>
        <dbReference type="Proteomes" id="UP000703661"/>
    </source>
</evidence>
<feature type="region of interest" description="Disordered" evidence="5">
    <location>
        <begin position="432"/>
        <end position="507"/>
    </location>
</feature>
<dbReference type="GO" id="GO:0005634">
    <property type="term" value="C:nucleus"/>
    <property type="evidence" value="ECO:0007669"/>
    <property type="project" value="TreeGrafter"/>
</dbReference>
<feature type="region of interest" description="Disordered" evidence="5">
    <location>
        <begin position="577"/>
        <end position="596"/>
    </location>
</feature>
<dbReference type="SUPFAM" id="SSF56104">
    <property type="entry name" value="SAICAR synthase-like"/>
    <property type="match status" value="1"/>
</dbReference>
<dbReference type="PANTHER" id="PTHR12400:SF21">
    <property type="entry name" value="KINASE"/>
    <property type="match status" value="1"/>
</dbReference>
<dbReference type="GO" id="GO:0032958">
    <property type="term" value="P:inositol phosphate biosynthetic process"/>
    <property type="evidence" value="ECO:0007669"/>
    <property type="project" value="InterPro"/>
</dbReference>
<evidence type="ECO:0000256" key="2">
    <source>
        <dbReference type="ARBA" id="ARBA00022679"/>
    </source>
</evidence>
<proteinExistence type="inferred from homology"/>
<dbReference type="GO" id="GO:0005737">
    <property type="term" value="C:cytoplasm"/>
    <property type="evidence" value="ECO:0007669"/>
    <property type="project" value="TreeGrafter"/>
</dbReference>
<evidence type="ECO:0000256" key="1">
    <source>
        <dbReference type="ARBA" id="ARBA00007374"/>
    </source>
</evidence>
<feature type="region of interest" description="Disordered" evidence="5">
    <location>
        <begin position="118"/>
        <end position="184"/>
    </location>
</feature>
<keyword evidence="3 4" id="KW-0418">Kinase</keyword>
<evidence type="ECO:0000256" key="3">
    <source>
        <dbReference type="ARBA" id="ARBA00022777"/>
    </source>
</evidence>
<name>A0A9P6SZU8_9FUNG</name>
<gene>
    <name evidence="6" type="primary">IP6K1</name>
    <name evidence="6" type="ORF">BGZ80_010333</name>
</gene>
<accession>A0A9P6SZU8</accession>
<dbReference type="GO" id="GO:0008440">
    <property type="term" value="F:inositol-1,4,5-trisphosphate 3-kinase activity"/>
    <property type="evidence" value="ECO:0007669"/>
    <property type="project" value="TreeGrafter"/>
</dbReference>
<sequence length="870" mass="96724">MSGSDEVDLEETTRSPLSALNKRKSLGALLAANTLAASSNSNNIIVNSATSSTSTTHKEILSPTFRAKNTFQMSSPSFSAQLPTPESSGKKLYIPTSPRVQSPSAISAQIQKTFWSSSDSKDSVDKGFTGGDVDGGQVKTPTIDQEILDKDNDADAEDEEDNDEGDDLWHSVDEDFGGETSAYHSDSPALPLVPFTNQVGGHASFLRFSNKAICKPVSENEQVFYEYLEAHHPEVLPFIPAYLGVLNVTYRQLPNPEDGDRPGEMVPEVVLEKNRHIVTDTMLEKMKKTWKWPSTPGRFPGSTVDIMEEGRSLDDRTSNGRNRYLSSFLGPSSVPTHTSLPMSSSMSSPANLTKTRGLTRINLALKEKVLKEVLSPHSLRARAKAFRQHFGFTKSRNEICNRSNDSPDEGCTEYIKQVPRRHSFSNLNLAMASREEHKRRERSESGGRSGPESTPRFPSRPDSNGRASLDQELVSDHVLEQPTPRRSSQMESKITKNMESTDSNNDLFQMDDLELPGTMLDARSVSRKVSSAAGNSDSVVTPIGHNEWILDGSGRVRPELRSDSAPQMFRDHAELEMQAPQEGTAPNEGVDDAPKREILPSGPAPVKYILLEDLTDGLQAPCILDIKMGTRQYGVWATEKKMKSQTRKCQKTTSYETGIRICGMQVYNITTGRFLFQNKYYGRKLTKETLPLTLREFLFNGSDVVLCHIPPLQKKLRDLAKIVKTLNGYRFYASSLLIYYDGNSASVSLHTQGSVAKTAEDESNIGGGSNGVAASHSSSRHIPKRFQDRDRARTDVKVIDFAHCTPGIFDKDYMPPYPPMHPQEPDKGYLLGLKNLMIIFRDIWDQNGGDEAISQRWLKEEEELWAGVWD</sequence>
<comment type="similarity">
    <text evidence="1 4">Belongs to the inositol phosphokinase (IPK) family.</text>
</comment>
<dbReference type="Pfam" id="PF03770">
    <property type="entry name" value="IPK"/>
    <property type="match status" value="1"/>
</dbReference>
<dbReference type="Proteomes" id="UP000703661">
    <property type="component" value="Unassembled WGS sequence"/>
</dbReference>
<dbReference type="InterPro" id="IPR038286">
    <property type="entry name" value="IPK_sf"/>
</dbReference>
<reference evidence="6" key="1">
    <citation type="journal article" date="2020" name="Fungal Divers.">
        <title>Resolving the Mortierellaceae phylogeny through synthesis of multi-gene phylogenetics and phylogenomics.</title>
        <authorList>
            <person name="Vandepol N."/>
            <person name="Liber J."/>
            <person name="Desiro A."/>
            <person name="Na H."/>
            <person name="Kennedy M."/>
            <person name="Barry K."/>
            <person name="Grigoriev I.V."/>
            <person name="Miller A.N."/>
            <person name="O'Donnell K."/>
            <person name="Stajich J.E."/>
            <person name="Bonito G."/>
        </authorList>
    </citation>
    <scope>NUCLEOTIDE SEQUENCE</scope>
    <source>
        <strain evidence="6">NRRL 2769</strain>
    </source>
</reference>
<organism evidence="6 7">
    <name type="scientific">Entomortierella chlamydospora</name>
    <dbReference type="NCBI Taxonomy" id="101097"/>
    <lineage>
        <taxon>Eukaryota</taxon>
        <taxon>Fungi</taxon>
        <taxon>Fungi incertae sedis</taxon>
        <taxon>Mucoromycota</taxon>
        <taxon>Mortierellomycotina</taxon>
        <taxon>Mortierellomycetes</taxon>
        <taxon>Mortierellales</taxon>
        <taxon>Mortierellaceae</taxon>
        <taxon>Entomortierella</taxon>
    </lineage>
</organism>
<dbReference type="AlphaFoldDB" id="A0A9P6SZU8"/>
<feature type="region of interest" description="Disordered" evidence="5">
    <location>
        <begin position="1"/>
        <end position="20"/>
    </location>
</feature>
<feature type="compositionally biased region" description="Acidic residues" evidence="5">
    <location>
        <begin position="1"/>
        <end position="10"/>
    </location>
</feature>
<feature type="compositionally biased region" description="Polar residues" evidence="5">
    <location>
        <begin position="484"/>
        <end position="507"/>
    </location>
</feature>
<protein>
    <recommendedName>
        <fullName evidence="4">Kinase</fullName>
        <ecNumber evidence="4">2.7.-.-</ecNumber>
    </recommendedName>
</protein>
<dbReference type="InterPro" id="IPR005522">
    <property type="entry name" value="IPK"/>
</dbReference>
<feature type="compositionally biased region" description="Basic and acidic residues" evidence="5">
    <location>
        <begin position="433"/>
        <end position="445"/>
    </location>
</feature>
<evidence type="ECO:0000313" key="6">
    <source>
        <dbReference type="EMBL" id="KAG0014635.1"/>
    </source>
</evidence>
<dbReference type="EMBL" id="JAAAID010000707">
    <property type="protein sequence ID" value="KAG0014635.1"/>
    <property type="molecule type" value="Genomic_DNA"/>
</dbReference>
<dbReference type="PANTHER" id="PTHR12400">
    <property type="entry name" value="INOSITOL POLYPHOSPHATE KINASE"/>
    <property type="match status" value="1"/>
</dbReference>
<feature type="region of interest" description="Disordered" evidence="5">
    <location>
        <begin position="760"/>
        <end position="786"/>
    </location>
</feature>